<comment type="caution">
    <text evidence="10">The sequence shown here is derived from an EMBL/GenBank/DDBJ whole genome shotgun (WGS) entry which is preliminary data.</text>
</comment>
<evidence type="ECO:0000256" key="7">
    <source>
        <dbReference type="ARBA" id="ARBA00023288"/>
    </source>
</evidence>
<comment type="similarity">
    <text evidence="2">Belongs to the GerABKC lipoprotein family.</text>
</comment>
<sequence>MIRIILLLLLCLSLTGCVKQDILEKTTISFVSAFDEAPGDQLELTLAPPKFQAGKSRTVSNLLLSKVGHTSRSITELMNMQLNRPIKTGKISVVLIGKAVAAKGISNELDVLLRDALSSRKMYVAIVDGQAKKVLQTNFSSNLEKGMYLFDLLDMNVRTGLVPRANLNDFEYAYLGKGMDPFLPILSLRGDQAVISGLALFKDDRYVSSLNEQQMRVVKLLRENTKYGILEARLQDGTYFAVKNVGSKVKYRVSRDKNRPSLLITLRLNAEVIDSKGIRLTGLEHRRFQDSLEKELVTTGTGLIRQFQNDGIDPLGLGDFVRSKTRHWSEAAWKQAYPAANVSLKVHVVLTETGIRK</sequence>
<keyword evidence="4" id="KW-0732">Signal</keyword>
<keyword evidence="6" id="KW-0564">Palmitate</keyword>
<accession>A0ABS3W863</accession>
<keyword evidence="7" id="KW-0449">Lipoprotein</keyword>
<evidence type="ECO:0000256" key="1">
    <source>
        <dbReference type="ARBA" id="ARBA00004635"/>
    </source>
</evidence>
<keyword evidence="11" id="KW-1185">Reference proteome</keyword>
<dbReference type="Gene3D" id="3.30.300.210">
    <property type="entry name" value="Nutrient germinant receptor protein C, domain 3"/>
    <property type="match status" value="1"/>
</dbReference>
<evidence type="ECO:0000256" key="2">
    <source>
        <dbReference type="ARBA" id="ARBA00007886"/>
    </source>
</evidence>
<evidence type="ECO:0000256" key="3">
    <source>
        <dbReference type="ARBA" id="ARBA00022544"/>
    </source>
</evidence>
<organism evidence="10 11">
    <name type="scientific">Paenibacillus artemisiicola</name>
    <dbReference type="NCBI Taxonomy" id="1172618"/>
    <lineage>
        <taxon>Bacteria</taxon>
        <taxon>Bacillati</taxon>
        <taxon>Bacillota</taxon>
        <taxon>Bacilli</taxon>
        <taxon>Bacillales</taxon>
        <taxon>Paenibacillaceae</taxon>
        <taxon>Paenibacillus</taxon>
    </lineage>
</organism>
<keyword evidence="5" id="KW-0472">Membrane</keyword>
<dbReference type="NCBIfam" id="TIGR02887">
    <property type="entry name" value="spore_ger_x_C"/>
    <property type="match status" value="1"/>
</dbReference>
<dbReference type="InterPro" id="IPR008844">
    <property type="entry name" value="Spore_GerAC-like"/>
</dbReference>
<evidence type="ECO:0000259" key="9">
    <source>
        <dbReference type="Pfam" id="PF25198"/>
    </source>
</evidence>
<dbReference type="RefSeq" id="WP_208847437.1">
    <property type="nucleotide sequence ID" value="NZ_JAGGDJ010000004.1"/>
</dbReference>
<evidence type="ECO:0000256" key="6">
    <source>
        <dbReference type="ARBA" id="ARBA00023139"/>
    </source>
</evidence>
<dbReference type="InterPro" id="IPR046953">
    <property type="entry name" value="Spore_GerAC-like_C"/>
</dbReference>
<dbReference type="InterPro" id="IPR038501">
    <property type="entry name" value="Spore_GerAC_C_sf"/>
</dbReference>
<evidence type="ECO:0000313" key="10">
    <source>
        <dbReference type="EMBL" id="MBO7744500.1"/>
    </source>
</evidence>
<feature type="domain" description="Spore germination protein N-terminal" evidence="9">
    <location>
        <begin position="22"/>
        <end position="187"/>
    </location>
</feature>
<comment type="subcellular location">
    <subcellularLocation>
        <location evidence="1">Membrane</location>
        <topology evidence="1">Lipid-anchor</topology>
    </subcellularLocation>
</comment>
<dbReference type="Pfam" id="PF05504">
    <property type="entry name" value="Spore_GerAC"/>
    <property type="match status" value="1"/>
</dbReference>
<name>A0ABS3W863_9BACL</name>
<keyword evidence="3" id="KW-0309">Germination</keyword>
<evidence type="ECO:0000313" key="11">
    <source>
        <dbReference type="Proteomes" id="UP000670947"/>
    </source>
</evidence>
<dbReference type="PANTHER" id="PTHR35789">
    <property type="entry name" value="SPORE GERMINATION PROTEIN B3"/>
    <property type="match status" value="1"/>
</dbReference>
<dbReference type="PROSITE" id="PS51257">
    <property type="entry name" value="PROKAR_LIPOPROTEIN"/>
    <property type="match status" value="1"/>
</dbReference>
<dbReference type="PANTHER" id="PTHR35789:SF1">
    <property type="entry name" value="SPORE GERMINATION PROTEIN B3"/>
    <property type="match status" value="1"/>
</dbReference>
<dbReference type="Pfam" id="PF25198">
    <property type="entry name" value="Spore_GerAC_N"/>
    <property type="match status" value="1"/>
</dbReference>
<evidence type="ECO:0000256" key="4">
    <source>
        <dbReference type="ARBA" id="ARBA00022729"/>
    </source>
</evidence>
<dbReference type="InterPro" id="IPR057336">
    <property type="entry name" value="GerAC_N"/>
</dbReference>
<evidence type="ECO:0000256" key="5">
    <source>
        <dbReference type="ARBA" id="ARBA00023136"/>
    </source>
</evidence>
<gene>
    <name evidence="10" type="ORF">I8J29_09855</name>
</gene>
<reference evidence="10 11" key="1">
    <citation type="submission" date="2021-03" db="EMBL/GenBank/DDBJ databases">
        <title>Paenibacillus artemisicola MWE-103 whole genome sequence.</title>
        <authorList>
            <person name="Ham Y.J."/>
        </authorList>
    </citation>
    <scope>NUCLEOTIDE SEQUENCE [LARGE SCALE GENOMIC DNA]</scope>
    <source>
        <strain evidence="10 11">MWE-103</strain>
    </source>
</reference>
<dbReference type="EMBL" id="JAGGDJ010000004">
    <property type="protein sequence ID" value="MBO7744500.1"/>
    <property type="molecule type" value="Genomic_DNA"/>
</dbReference>
<feature type="domain" description="Spore germination GerAC-like C-terminal" evidence="8">
    <location>
        <begin position="196"/>
        <end position="354"/>
    </location>
</feature>
<proteinExistence type="inferred from homology"/>
<protein>
    <submittedName>
        <fullName evidence="10">Ger(X)C family spore germination protein</fullName>
    </submittedName>
</protein>
<evidence type="ECO:0000259" key="8">
    <source>
        <dbReference type="Pfam" id="PF05504"/>
    </source>
</evidence>
<dbReference type="Proteomes" id="UP000670947">
    <property type="component" value="Unassembled WGS sequence"/>
</dbReference>